<evidence type="ECO:0000313" key="2">
    <source>
        <dbReference type="Proteomes" id="UP000002762"/>
    </source>
</evidence>
<dbReference type="HOGENOM" id="CLU_2003487_0_0_1"/>
<organism evidence="1 2">
    <name type="scientific">Beauveria bassiana (strain ARSEF 2860)</name>
    <name type="common">White muscardine disease fungus</name>
    <name type="synonym">Tritirachium shiotae</name>
    <dbReference type="NCBI Taxonomy" id="655819"/>
    <lineage>
        <taxon>Eukaryota</taxon>
        <taxon>Fungi</taxon>
        <taxon>Dikarya</taxon>
        <taxon>Ascomycota</taxon>
        <taxon>Pezizomycotina</taxon>
        <taxon>Sordariomycetes</taxon>
        <taxon>Hypocreomycetidae</taxon>
        <taxon>Hypocreales</taxon>
        <taxon>Cordycipitaceae</taxon>
        <taxon>Beauveria</taxon>
    </lineage>
</organism>
<dbReference type="EMBL" id="JH725151">
    <property type="protein sequence ID" value="EJP69991.1"/>
    <property type="molecule type" value="Genomic_DNA"/>
</dbReference>
<sequence>MGSLMNKSDPACRHDFRTPAQCGSIYAVYQHRDRGGGADTASAAAAEPIRHVVQQIEKSCLKACRDEERFEIMFVHPRIQAARDDIYEYWPTDRVDEWIARYPGAEVVQRWKSRSWDVKQQSSQ</sequence>
<protein>
    <submittedName>
        <fullName evidence="1">Uncharacterized protein</fullName>
    </submittedName>
</protein>
<reference evidence="1 2" key="1">
    <citation type="journal article" date="2012" name="Sci. Rep.">
        <title>Genomic perspectives on the evolution of fungal entomopathogenicity in Beauveria bassiana.</title>
        <authorList>
            <person name="Xiao G."/>
            <person name="Ying S.H."/>
            <person name="Zheng P."/>
            <person name="Wang Z.L."/>
            <person name="Zhang S."/>
            <person name="Xie X.Q."/>
            <person name="Shang Y."/>
            <person name="St Leger R.J."/>
            <person name="Zhao G.P."/>
            <person name="Wang C."/>
            <person name="Feng M.G."/>
        </authorList>
    </citation>
    <scope>NUCLEOTIDE SEQUENCE [LARGE SCALE GENOMIC DNA]</scope>
    <source>
        <strain evidence="1 2">ARSEF 2860</strain>
    </source>
</reference>
<dbReference type="RefSeq" id="XP_008594179.1">
    <property type="nucleotide sequence ID" value="XM_008595957.1"/>
</dbReference>
<name>J5K7A4_BEAB2</name>
<keyword evidence="2" id="KW-1185">Reference proteome</keyword>
<dbReference type="InParanoid" id="J5K7A4"/>
<dbReference type="GeneID" id="19883872"/>
<dbReference type="AlphaFoldDB" id="J5K7A4"/>
<evidence type="ECO:0000313" key="1">
    <source>
        <dbReference type="EMBL" id="EJP69991.1"/>
    </source>
</evidence>
<dbReference type="Proteomes" id="UP000002762">
    <property type="component" value="Unassembled WGS sequence"/>
</dbReference>
<proteinExistence type="predicted"/>
<accession>J5K7A4</accession>
<gene>
    <name evidence="1" type="ORF">BBA_00860</name>
</gene>